<dbReference type="Gene3D" id="1.10.10.10">
    <property type="entry name" value="Winged helix-like DNA-binding domain superfamily/Winged helix DNA-binding domain"/>
    <property type="match status" value="1"/>
</dbReference>
<dbReference type="PRINTS" id="PR00033">
    <property type="entry name" value="HTHASNC"/>
</dbReference>
<dbReference type="InterPro" id="IPR019885">
    <property type="entry name" value="Tscrpt_reg_HTH_AsnC-type_CS"/>
</dbReference>
<keyword evidence="3" id="KW-0804">Transcription</keyword>
<dbReference type="Pfam" id="PF01037">
    <property type="entry name" value="AsnC_trans_reg"/>
    <property type="match status" value="1"/>
</dbReference>
<dbReference type="PROSITE" id="PS50956">
    <property type="entry name" value="HTH_ASNC_2"/>
    <property type="match status" value="1"/>
</dbReference>
<proteinExistence type="predicted"/>
<dbReference type="InterPro" id="IPR019887">
    <property type="entry name" value="Tscrpt_reg_AsnC/Lrp_C"/>
</dbReference>
<dbReference type="Gene3D" id="3.30.70.920">
    <property type="match status" value="1"/>
</dbReference>
<sequence>MKKTDGILHHKGEAHTADPMDRKLLGQLVGDATLSYAELGQRVGLSAPAAHERVKRLRQRGAIKSVSTLIDPASVEKSLLAFVHVDTTGWGKTPTLLAISQYPEVEEIHSVAGDACMLLKVRTNGTQALEHLLAQLYATPGVKATRSYVVLSTYLERPVQAETTQEWPVIDFTRQQADAKNLL</sequence>
<accession>A0ABU0S406</accession>
<dbReference type="Pfam" id="PF13404">
    <property type="entry name" value="HTH_AsnC-type"/>
    <property type="match status" value="1"/>
</dbReference>
<dbReference type="InterPro" id="IPR000485">
    <property type="entry name" value="AsnC-type_HTH_dom"/>
</dbReference>
<dbReference type="SUPFAM" id="SSF54909">
    <property type="entry name" value="Dimeric alpha+beta barrel"/>
    <property type="match status" value="1"/>
</dbReference>
<comment type="caution">
    <text evidence="5">The sequence shown here is derived from an EMBL/GenBank/DDBJ whole genome shotgun (WGS) entry which is preliminary data.</text>
</comment>
<dbReference type="PROSITE" id="PS00519">
    <property type="entry name" value="HTH_ASNC_1"/>
    <property type="match status" value="1"/>
</dbReference>
<evidence type="ECO:0000256" key="1">
    <source>
        <dbReference type="ARBA" id="ARBA00023015"/>
    </source>
</evidence>
<name>A0ABU0S406_9HYPH</name>
<evidence type="ECO:0000313" key="5">
    <source>
        <dbReference type="EMBL" id="MDQ0995490.1"/>
    </source>
</evidence>
<dbReference type="PANTHER" id="PTHR30154">
    <property type="entry name" value="LEUCINE-RESPONSIVE REGULATORY PROTEIN"/>
    <property type="match status" value="1"/>
</dbReference>
<dbReference type="EMBL" id="JAUSZT010000002">
    <property type="protein sequence ID" value="MDQ0995490.1"/>
    <property type="molecule type" value="Genomic_DNA"/>
</dbReference>
<keyword evidence="1" id="KW-0805">Transcription regulation</keyword>
<protein>
    <submittedName>
        <fullName evidence="5">Lrp/AsnC family leucine-responsive transcriptional regulator</fullName>
    </submittedName>
</protein>
<evidence type="ECO:0000313" key="6">
    <source>
        <dbReference type="Proteomes" id="UP001237780"/>
    </source>
</evidence>
<dbReference type="InterPro" id="IPR019888">
    <property type="entry name" value="Tscrpt_reg_AsnC-like"/>
</dbReference>
<dbReference type="SUPFAM" id="SSF46785">
    <property type="entry name" value="Winged helix' DNA-binding domain"/>
    <property type="match status" value="1"/>
</dbReference>
<dbReference type="InterPro" id="IPR036390">
    <property type="entry name" value="WH_DNA-bd_sf"/>
</dbReference>
<keyword evidence="6" id="KW-1185">Reference proteome</keyword>
<evidence type="ECO:0000259" key="4">
    <source>
        <dbReference type="PROSITE" id="PS50956"/>
    </source>
</evidence>
<organism evidence="5 6">
    <name type="scientific">Phyllobacterium ifriqiyense</name>
    <dbReference type="NCBI Taxonomy" id="314238"/>
    <lineage>
        <taxon>Bacteria</taxon>
        <taxon>Pseudomonadati</taxon>
        <taxon>Pseudomonadota</taxon>
        <taxon>Alphaproteobacteria</taxon>
        <taxon>Hyphomicrobiales</taxon>
        <taxon>Phyllobacteriaceae</taxon>
        <taxon>Phyllobacterium</taxon>
    </lineage>
</organism>
<dbReference type="Proteomes" id="UP001237780">
    <property type="component" value="Unassembled WGS sequence"/>
</dbReference>
<dbReference type="SMART" id="SM00344">
    <property type="entry name" value="HTH_ASNC"/>
    <property type="match status" value="1"/>
</dbReference>
<dbReference type="InterPro" id="IPR036388">
    <property type="entry name" value="WH-like_DNA-bd_sf"/>
</dbReference>
<feature type="domain" description="HTH asnC-type" evidence="4">
    <location>
        <begin position="17"/>
        <end position="91"/>
    </location>
</feature>
<keyword evidence="2" id="KW-0238">DNA-binding</keyword>
<gene>
    <name evidence="5" type="ORF">QFZ34_000667</name>
</gene>
<dbReference type="InterPro" id="IPR011008">
    <property type="entry name" value="Dimeric_a/b-barrel"/>
</dbReference>
<reference evidence="5 6" key="1">
    <citation type="submission" date="2023-07" db="EMBL/GenBank/DDBJ databases">
        <title>Comparative genomics of wheat-associated soil bacteria to identify genetic determinants of phenazine resistance.</title>
        <authorList>
            <person name="Mouncey N."/>
        </authorList>
    </citation>
    <scope>NUCLEOTIDE SEQUENCE [LARGE SCALE GENOMIC DNA]</scope>
    <source>
        <strain evidence="5 6">W4I11</strain>
    </source>
</reference>
<evidence type="ECO:0000256" key="3">
    <source>
        <dbReference type="ARBA" id="ARBA00023163"/>
    </source>
</evidence>
<dbReference type="PANTHER" id="PTHR30154:SF53">
    <property type="entry name" value="HTH-TYPE TRANSCRIPTIONAL REGULATOR LRPC"/>
    <property type="match status" value="1"/>
</dbReference>
<evidence type="ECO:0000256" key="2">
    <source>
        <dbReference type="ARBA" id="ARBA00023125"/>
    </source>
</evidence>